<keyword evidence="4" id="KW-0560">Oxidoreductase</keyword>
<dbReference type="Proteomes" id="UP001253545">
    <property type="component" value="Unassembled WGS sequence"/>
</dbReference>
<keyword evidence="5" id="KW-1185">Reference proteome</keyword>
<proteinExistence type="predicted"/>
<name>A0ABU2ZRT7_9ALTE</name>
<keyword evidence="2" id="KW-0274">FAD</keyword>
<organism evidence="4 5">
    <name type="scientific">Glaciecola petra</name>
    <dbReference type="NCBI Taxonomy" id="3075602"/>
    <lineage>
        <taxon>Bacteria</taxon>
        <taxon>Pseudomonadati</taxon>
        <taxon>Pseudomonadota</taxon>
        <taxon>Gammaproteobacteria</taxon>
        <taxon>Alteromonadales</taxon>
        <taxon>Alteromonadaceae</taxon>
        <taxon>Glaciecola</taxon>
    </lineage>
</organism>
<dbReference type="EMBL" id="JAVRHX010000003">
    <property type="protein sequence ID" value="MDT0595348.1"/>
    <property type="molecule type" value="Genomic_DNA"/>
</dbReference>
<dbReference type="CDD" id="cd06189">
    <property type="entry name" value="flavin_oxioreductase"/>
    <property type="match status" value="1"/>
</dbReference>
<dbReference type="InterPro" id="IPR039261">
    <property type="entry name" value="FNR_nucleotide-bd"/>
</dbReference>
<dbReference type="EC" id="1.5.1.41" evidence="4"/>
<dbReference type="NCBIfam" id="NF005963">
    <property type="entry name" value="PRK08051.1"/>
    <property type="match status" value="1"/>
</dbReference>
<dbReference type="Pfam" id="PF00175">
    <property type="entry name" value="NAD_binding_1"/>
    <property type="match status" value="1"/>
</dbReference>
<gene>
    <name evidence="4" type="primary">fre</name>
    <name evidence="4" type="ORF">RM552_10865</name>
</gene>
<dbReference type="Gene3D" id="2.40.30.10">
    <property type="entry name" value="Translation factors"/>
    <property type="match status" value="1"/>
</dbReference>
<dbReference type="SUPFAM" id="SSF52343">
    <property type="entry name" value="Ferredoxin reductase-like, C-terminal NADP-linked domain"/>
    <property type="match status" value="1"/>
</dbReference>
<dbReference type="InterPro" id="IPR017927">
    <property type="entry name" value="FAD-bd_FR_type"/>
</dbReference>
<dbReference type="InterPro" id="IPR001433">
    <property type="entry name" value="OxRdtase_FAD/NAD-bd"/>
</dbReference>
<dbReference type="SUPFAM" id="SSF63380">
    <property type="entry name" value="Riboflavin synthase domain-like"/>
    <property type="match status" value="1"/>
</dbReference>
<sequence length="231" mass="25393">MTSIDVKVISIESLTETVTKIILETNQQSSFKAGQYLQVVMGENDKRPFSIANAPNVKGIIELHIGATPDNPYAYEVLQLASNTKKLKVEIGLGEAYVRESDKTMVIIAGGTGYSYAKSILLDTLANQTKRQINLYWGAKTQADLYELAELNALAKTQANFSFHPVVEIANTDWQGHVGLVHHAVLSDFNDLSLIDLYVAGRFEMAAVIKEVFTAKGLPLTSLYGDAFTYL</sequence>
<dbReference type="PROSITE" id="PS51384">
    <property type="entry name" value="FAD_FR"/>
    <property type="match status" value="1"/>
</dbReference>
<dbReference type="InterPro" id="IPR017938">
    <property type="entry name" value="Riboflavin_synthase-like_b-brl"/>
</dbReference>
<dbReference type="PANTHER" id="PTHR43644">
    <property type="entry name" value="NA(+)-TRANSLOCATING NADH-QUINONE REDUCTASE SUBUNIT"/>
    <property type="match status" value="1"/>
</dbReference>
<feature type="domain" description="FAD-binding FR-type" evidence="3">
    <location>
        <begin position="1"/>
        <end position="99"/>
    </location>
</feature>
<evidence type="ECO:0000313" key="4">
    <source>
        <dbReference type="EMBL" id="MDT0595348.1"/>
    </source>
</evidence>
<dbReference type="PANTHER" id="PTHR43644:SF1">
    <property type="entry name" value="NAD(P)H-FLAVIN REDUCTASE"/>
    <property type="match status" value="1"/>
</dbReference>
<dbReference type="PRINTS" id="PR00410">
    <property type="entry name" value="PHEHYDRXLASE"/>
</dbReference>
<evidence type="ECO:0000256" key="1">
    <source>
        <dbReference type="ARBA" id="ARBA00022630"/>
    </source>
</evidence>
<keyword evidence="1" id="KW-0285">Flavoprotein</keyword>
<evidence type="ECO:0000313" key="5">
    <source>
        <dbReference type="Proteomes" id="UP001253545"/>
    </source>
</evidence>
<dbReference type="RefSeq" id="WP_311368866.1">
    <property type="nucleotide sequence ID" value="NZ_JAVRHX010000003.1"/>
</dbReference>
<protein>
    <submittedName>
        <fullName evidence="4">NAD(P)H-flavin reductase</fullName>
        <ecNumber evidence="4">1.5.1.41</ecNumber>
    </submittedName>
</protein>
<evidence type="ECO:0000259" key="3">
    <source>
        <dbReference type="PROSITE" id="PS51384"/>
    </source>
</evidence>
<dbReference type="Gene3D" id="3.40.50.80">
    <property type="entry name" value="Nucleotide-binding domain of ferredoxin-NADP reductase (FNR) module"/>
    <property type="match status" value="1"/>
</dbReference>
<accession>A0ABU2ZRT7</accession>
<evidence type="ECO:0000256" key="2">
    <source>
        <dbReference type="ARBA" id="ARBA00022827"/>
    </source>
</evidence>
<comment type="caution">
    <text evidence="4">The sequence shown here is derived from an EMBL/GenBank/DDBJ whole genome shotgun (WGS) entry which is preliminary data.</text>
</comment>
<reference evidence="4 5" key="1">
    <citation type="submission" date="2023-09" db="EMBL/GenBank/DDBJ databases">
        <authorList>
            <person name="Rey-Velasco X."/>
        </authorList>
    </citation>
    <scope>NUCLEOTIDE SEQUENCE [LARGE SCALE GENOMIC DNA]</scope>
    <source>
        <strain evidence="4 5">P117</strain>
    </source>
</reference>
<dbReference type="GO" id="GO:0052875">
    <property type="term" value="F:riboflavin reductase [NAD(P)H] activity"/>
    <property type="evidence" value="ECO:0007669"/>
    <property type="project" value="UniProtKB-EC"/>
</dbReference>